<dbReference type="SUPFAM" id="SSF56784">
    <property type="entry name" value="HAD-like"/>
    <property type="match status" value="1"/>
</dbReference>
<evidence type="ECO:0000313" key="2">
    <source>
        <dbReference type="Proteomes" id="UP000604825"/>
    </source>
</evidence>
<protein>
    <submittedName>
        <fullName evidence="1">Uncharacterized protein</fullName>
    </submittedName>
</protein>
<dbReference type="Pfam" id="PF13242">
    <property type="entry name" value="Hydrolase_like"/>
    <property type="match status" value="1"/>
</dbReference>
<proteinExistence type="predicted"/>
<accession>A0A811R4C8</accession>
<comment type="caution">
    <text evidence="1">The sequence shown here is derived from an EMBL/GenBank/DDBJ whole genome shotgun (WGS) entry which is preliminary data.</text>
</comment>
<dbReference type="OrthoDB" id="426235at2759"/>
<keyword evidence="2" id="KW-1185">Reference proteome</keyword>
<dbReference type="GO" id="GO:0009507">
    <property type="term" value="C:chloroplast"/>
    <property type="evidence" value="ECO:0007669"/>
    <property type="project" value="TreeGrafter"/>
</dbReference>
<dbReference type="GO" id="GO:0016791">
    <property type="term" value="F:phosphatase activity"/>
    <property type="evidence" value="ECO:0007669"/>
    <property type="project" value="TreeGrafter"/>
</dbReference>
<organism evidence="1 2">
    <name type="scientific">Miscanthus lutarioriparius</name>
    <dbReference type="NCBI Taxonomy" id="422564"/>
    <lineage>
        <taxon>Eukaryota</taxon>
        <taxon>Viridiplantae</taxon>
        <taxon>Streptophyta</taxon>
        <taxon>Embryophyta</taxon>
        <taxon>Tracheophyta</taxon>
        <taxon>Spermatophyta</taxon>
        <taxon>Magnoliopsida</taxon>
        <taxon>Liliopsida</taxon>
        <taxon>Poales</taxon>
        <taxon>Poaceae</taxon>
        <taxon>PACMAD clade</taxon>
        <taxon>Panicoideae</taxon>
        <taxon>Andropogonodae</taxon>
        <taxon>Andropogoneae</taxon>
        <taxon>Saccharinae</taxon>
        <taxon>Miscanthus</taxon>
    </lineage>
</organism>
<gene>
    <name evidence="1" type="ORF">NCGR_LOCUS48216</name>
</gene>
<dbReference type="PANTHER" id="PTHR19288:SF90">
    <property type="entry name" value="OS08G0542600 PROTEIN"/>
    <property type="match status" value="1"/>
</dbReference>
<sequence length="179" mass="19202">MEKLKSLGFDTSCFLTTITSGELTHQHLQKRNDPWFAALGRKCIHITWGDRGAISLEGLGLQVVNNVDDAEFILAHGTLAAKYESLGGEVKWMGKPDKVIYTSAMSLAGVDAHECIMVGDSLHHDIKGANAPGIASAFITGGIHSDELGLVETAGEDAINSLCSKHGSYPSYVLPSFTW</sequence>
<name>A0A811R4C8_9POAL</name>
<dbReference type="EMBL" id="CAJGYO010000013">
    <property type="protein sequence ID" value="CAD6264911.1"/>
    <property type="molecule type" value="Genomic_DNA"/>
</dbReference>
<dbReference type="Proteomes" id="UP000604825">
    <property type="component" value="Unassembled WGS sequence"/>
</dbReference>
<reference evidence="1" key="1">
    <citation type="submission" date="2020-10" db="EMBL/GenBank/DDBJ databases">
        <authorList>
            <person name="Han B."/>
            <person name="Lu T."/>
            <person name="Zhao Q."/>
            <person name="Huang X."/>
            <person name="Zhao Y."/>
        </authorList>
    </citation>
    <scope>NUCLEOTIDE SEQUENCE</scope>
</reference>
<evidence type="ECO:0000313" key="1">
    <source>
        <dbReference type="EMBL" id="CAD6264911.1"/>
    </source>
</evidence>
<dbReference type="Gene3D" id="3.40.50.1000">
    <property type="entry name" value="HAD superfamily/HAD-like"/>
    <property type="match status" value="1"/>
</dbReference>
<dbReference type="InterPro" id="IPR023214">
    <property type="entry name" value="HAD_sf"/>
</dbReference>
<dbReference type="PANTHER" id="PTHR19288">
    <property type="entry name" value="4-NITROPHENYLPHOSPHATASE-RELATED"/>
    <property type="match status" value="1"/>
</dbReference>
<dbReference type="AlphaFoldDB" id="A0A811R4C8"/>
<dbReference type="InterPro" id="IPR036412">
    <property type="entry name" value="HAD-like_sf"/>
</dbReference>